<dbReference type="Gene3D" id="3.40.50.1000">
    <property type="entry name" value="HAD superfamily/HAD-like"/>
    <property type="match status" value="1"/>
</dbReference>
<evidence type="ECO:0000313" key="1">
    <source>
        <dbReference type="EMBL" id="HJC85128.1"/>
    </source>
</evidence>
<dbReference type="InterPro" id="IPR036412">
    <property type="entry name" value="HAD-like_sf"/>
</dbReference>
<dbReference type="SUPFAM" id="SSF56784">
    <property type="entry name" value="HAD-like"/>
    <property type="match status" value="1"/>
</dbReference>
<comment type="caution">
    <text evidence="1">The sequence shown here is derived from an EMBL/GenBank/DDBJ whole genome shotgun (WGS) entry which is preliminary data.</text>
</comment>
<accession>A0A9D2QDB9</accession>
<keyword evidence="1" id="KW-0378">Hydrolase</keyword>
<dbReference type="Pfam" id="PF12710">
    <property type="entry name" value="HAD"/>
    <property type="match status" value="1"/>
</dbReference>
<dbReference type="GO" id="GO:0016787">
    <property type="term" value="F:hydrolase activity"/>
    <property type="evidence" value="ECO:0007669"/>
    <property type="project" value="UniProtKB-KW"/>
</dbReference>
<protein>
    <submittedName>
        <fullName evidence="1">Haloacid dehalogenase-like hydrolase</fullName>
    </submittedName>
</protein>
<organism evidence="1 2">
    <name type="scientific">Candidatus Corynebacterium faecigallinarum</name>
    <dbReference type="NCBI Taxonomy" id="2838528"/>
    <lineage>
        <taxon>Bacteria</taxon>
        <taxon>Bacillati</taxon>
        <taxon>Actinomycetota</taxon>
        <taxon>Actinomycetes</taxon>
        <taxon>Mycobacteriales</taxon>
        <taxon>Corynebacteriaceae</taxon>
        <taxon>Corynebacterium</taxon>
    </lineage>
</organism>
<gene>
    <name evidence="1" type="ORF">H9751_06235</name>
</gene>
<name>A0A9D2QDB9_9CORY</name>
<dbReference type="InterPro" id="IPR023214">
    <property type="entry name" value="HAD_sf"/>
</dbReference>
<sequence>MPSGPSEPTPHVVIYDLDGVITTRDTFTVFTIEQLCQRPLRLLPAIPLAIKRLFLRDDEHRRITGVRIARIALRGLDDPEFARRMASFGHRVGRSGPWIRSSAVERIRRQKAEGARIVIATATEHRLARVLLDTAGVPFDLLSGTTFTTTPTGMDVADHRLAERKVEALRELDVPVQDAEFVTDSFTDLPTAREARSVVLIGASARTRKKFQTAGIQPLPDQ</sequence>
<evidence type="ECO:0000313" key="2">
    <source>
        <dbReference type="Proteomes" id="UP000823858"/>
    </source>
</evidence>
<proteinExistence type="predicted"/>
<dbReference type="AlphaFoldDB" id="A0A9D2QDB9"/>
<dbReference type="EMBL" id="DWVP01000014">
    <property type="protein sequence ID" value="HJC85128.1"/>
    <property type="molecule type" value="Genomic_DNA"/>
</dbReference>
<reference evidence="1" key="2">
    <citation type="submission" date="2021-04" db="EMBL/GenBank/DDBJ databases">
        <authorList>
            <person name="Gilroy R."/>
        </authorList>
    </citation>
    <scope>NUCLEOTIDE SEQUENCE</scope>
    <source>
        <strain evidence="1">ChiHjej13B12-4958</strain>
    </source>
</reference>
<reference evidence="1" key="1">
    <citation type="journal article" date="2021" name="PeerJ">
        <title>Extensive microbial diversity within the chicken gut microbiome revealed by metagenomics and culture.</title>
        <authorList>
            <person name="Gilroy R."/>
            <person name="Ravi A."/>
            <person name="Getino M."/>
            <person name="Pursley I."/>
            <person name="Horton D.L."/>
            <person name="Alikhan N.F."/>
            <person name="Baker D."/>
            <person name="Gharbi K."/>
            <person name="Hall N."/>
            <person name="Watson M."/>
            <person name="Adriaenssens E.M."/>
            <person name="Foster-Nyarko E."/>
            <person name="Jarju S."/>
            <person name="Secka A."/>
            <person name="Antonio M."/>
            <person name="Oren A."/>
            <person name="Chaudhuri R.R."/>
            <person name="La Ragione R."/>
            <person name="Hildebrand F."/>
            <person name="Pallen M.J."/>
        </authorList>
    </citation>
    <scope>NUCLEOTIDE SEQUENCE</scope>
    <source>
        <strain evidence="1">ChiHjej13B12-4958</strain>
    </source>
</reference>
<dbReference type="Proteomes" id="UP000823858">
    <property type="component" value="Unassembled WGS sequence"/>
</dbReference>